<sequence>MITAITPNPALDVTYEVDELLLHRTTRVRAVHERPGGKGVNVARVAAALGRRAEASGFLGGRDGRAVADLLTRIDPGIAQRWVPIDGTTRRTIAVVDAQDTSMLNEPGPAVTAGDWTRQAELLADGSGPVVVSGSMPPGSRPGDLSGVIAAARAAGRPIIVDTSGPLLHAAARAGADLLKPNRDELAAATGLDDPVAGARALLDEGASAVVVSLGADGMLLLLAGRPIRWTAAPARVLSGNPTGAGDAAVAAFAAGLDEGSAADAVGRAEALVQSLPKAVALSGAAVLSPVAGEVDLNTYREMLSRITVTEDEHAD</sequence>
<keyword evidence="4 8" id="KW-0418">Kinase</keyword>
<feature type="domain" description="Carbohydrate kinase PfkB" evidence="7">
    <location>
        <begin position="16"/>
        <end position="287"/>
    </location>
</feature>
<dbReference type="PROSITE" id="PS00584">
    <property type="entry name" value="PFKB_KINASES_2"/>
    <property type="match status" value="1"/>
</dbReference>
<dbReference type="InterPro" id="IPR029056">
    <property type="entry name" value="Ribokinase-like"/>
</dbReference>
<dbReference type="OrthoDB" id="9801219at2"/>
<organism evidence="8 9">
    <name type="scientific">Propionibacterium acidifaciens F0233</name>
    <dbReference type="NCBI Taxonomy" id="553198"/>
    <lineage>
        <taxon>Bacteria</taxon>
        <taxon>Bacillati</taxon>
        <taxon>Actinomycetota</taxon>
        <taxon>Actinomycetes</taxon>
        <taxon>Propionibacteriales</taxon>
        <taxon>Propionibacteriaceae</taxon>
        <taxon>Propionibacterium</taxon>
    </lineage>
</organism>
<evidence type="ECO:0000313" key="8">
    <source>
        <dbReference type="EMBL" id="ERK54148.1"/>
    </source>
</evidence>
<dbReference type="Pfam" id="PF00294">
    <property type="entry name" value="PfkB"/>
    <property type="match status" value="1"/>
</dbReference>
<keyword evidence="3" id="KW-0547">Nucleotide-binding</keyword>
<dbReference type="SUPFAM" id="SSF53613">
    <property type="entry name" value="Ribokinase-like"/>
    <property type="match status" value="1"/>
</dbReference>
<keyword evidence="2 6" id="KW-0808">Transferase</keyword>
<evidence type="ECO:0000313" key="9">
    <source>
        <dbReference type="Proteomes" id="UP000017052"/>
    </source>
</evidence>
<evidence type="ECO:0000256" key="4">
    <source>
        <dbReference type="ARBA" id="ARBA00022777"/>
    </source>
</evidence>
<dbReference type="RefSeq" id="WP_021798014.1">
    <property type="nucleotide sequence ID" value="NZ_ACVN02000221.1"/>
</dbReference>
<dbReference type="GO" id="GO:0005829">
    <property type="term" value="C:cytosol"/>
    <property type="evidence" value="ECO:0007669"/>
    <property type="project" value="TreeGrafter"/>
</dbReference>
<dbReference type="InterPro" id="IPR017583">
    <property type="entry name" value="Tagatose/fructose_Pkinase"/>
</dbReference>
<dbReference type="PANTHER" id="PTHR46566:SF5">
    <property type="entry name" value="1-PHOSPHOFRUCTOKINASE"/>
    <property type="match status" value="1"/>
</dbReference>
<dbReference type="InterPro" id="IPR002173">
    <property type="entry name" value="Carboh/pur_kinase_PfkB_CS"/>
</dbReference>
<dbReference type="PIRSF" id="PIRSF000535">
    <property type="entry name" value="1PFK/6PFK/LacC"/>
    <property type="match status" value="1"/>
</dbReference>
<reference evidence="8" key="1">
    <citation type="submission" date="2013-08" db="EMBL/GenBank/DDBJ databases">
        <authorList>
            <person name="Durkin A.S."/>
            <person name="Haft D.R."/>
            <person name="McCorrison J."/>
            <person name="Torralba M."/>
            <person name="Gillis M."/>
            <person name="Haft D.H."/>
            <person name="Methe B."/>
            <person name="Sutton G."/>
            <person name="Nelson K.E."/>
        </authorList>
    </citation>
    <scope>NUCLEOTIDE SEQUENCE [LARGE SCALE GENOMIC DNA]</scope>
    <source>
        <strain evidence="8">F0233</strain>
    </source>
</reference>
<comment type="similarity">
    <text evidence="1">Belongs to the carbohydrate kinase PfkB family.</text>
</comment>
<proteinExistence type="inferred from homology"/>
<evidence type="ECO:0000256" key="2">
    <source>
        <dbReference type="ARBA" id="ARBA00022679"/>
    </source>
</evidence>
<evidence type="ECO:0000256" key="3">
    <source>
        <dbReference type="ARBA" id="ARBA00022741"/>
    </source>
</evidence>
<dbReference type="PANTHER" id="PTHR46566">
    <property type="entry name" value="1-PHOSPHOFRUCTOKINASE-RELATED"/>
    <property type="match status" value="1"/>
</dbReference>
<dbReference type="Proteomes" id="UP000017052">
    <property type="component" value="Unassembled WGS sequence"/>
</dbReference>
<dbReference type="GO" id="GO:0005524">
    <property type="term" value="F:ATP binding"/>
    <property type="evidence" value="ECO:0007669"/>
    <property type="project" value="UniProtKB-KW"/>
</dbReference>
<accession>U2RKR9</accession>
<evidence type="ECO:0000259" key="7">
    <source>
        <dbReference type="Pfam" id="PF00294"/>
    </source>
</evidence>
<comment type="caution">
    <text evidence="8">The sequence shown here is derived from an EMBL/GenBank/DDBJ whole genome shotgun (WGS) entry which is preliminary data.</text>
</comment>
<dbReference type="EMBL" id="ACVN02000221">
    <property type="protein sequence ID" value="ERK54148.1"/>
    <property type="molecule type" value="Genomic_DNA"/>
</dbReference>
<dbReference type="AlphaFoldDB" id="U2RKR9"/>
<protein>
    <submittedName>
        <fullName evidence="8">Hexose kinase, 1-phosphofructokinase family</fullName>
        <ecNumber evidence="8">2.7.1.-</ecNumber>
    </submittedName>
</protein>
<gene>
    <name evidence="8" type="ORF">HMPREF0682_2675</name>
</gene>
<dbReference type="GeneID" id="95359666"/>
<dbReference type="Gene3D" id="3.40.1190.20">
    <property type="match status" value="1"/>
</dbReference>
<evidence type="ECO:0000256" key="6">
    <source>
        <dbReference type="PIRNR" id="PIRNR000535"/>
    </source>
</evidence>
<keyword evidence="9" id="KW-1185">Reference proteome</keyword>
<evidence type="ECO:0000256" key="5">
    <source>
        <dbReference type="ARBA" id="ARBA00022840"/>
    </source>
</evidence>
<dbReference type="InterPro" id="IPR011611">
    <property type="entry name" value="PfkB_dom"/>
</dbReference>
<dbReference type="EC" id="2.7.1.-" evidence="8"/>
<dbReference type="GO" id="GO:0008443">
    <property type="term" value="F:phosphofructokinase activity"/>
    <property type="evidence" value="ECO:0007669"/>
    <property type="project" value="TreeGrafter"/>
</dbReference>
<evidence type="ECO:0000256" key="1">
    <source>
        <dbReference type="ARBA" id="ARBA00010688"/>
    </source>
</evidence>
<keyword evidence="5" id="KW-0067">ATP-binding</keyword>
<name>U2RKR9_9ACTN</name>
<dbReference type="NCBIfam" id="TIGR03168">
    <property type="entry name" value="1-PFK"/>
    <property type="match status" value="1"/>
</dbReference>